<dbReference type="AlphaFoldDB" id="A0AAV5REP2"/>
<protein>
    <submittedName>
        <fullName evidence="4">SNARE-binding exocyst subunit</fullName>
    </submittedName>
</protein>
<dbReference type="Gene3D" id="1.10.357.70">
    <property type="entry name" value="Exocyst complex component Sec6, C-terminal domain"/>
    <property type="match status" value="1"/>
</dbReference>
<dbReference type="PANTHER" id="PTHR21292:SF1">
    <property type="entry name" value="EXOCYST COMPLEX COMPONENT 3"/>
    <property type="match status" value="1"/>
</dbReference>
<evidence type="ECO:0000313" key="5">
    <source>
        <dbReference type="Proteomes" id="UP001362899"/>
    </source>
</evidence>
<keyword evidence="3" id="KW-0268">Exocytosis</keyword>
<gene>
    <name evidence="4" type="ORF">DASB73_000340</name>
</gene>
<evidence type="ECO:0000256" key="3">
    <source>
        <dbReference type="ARBA" id="ARBA00022483"/>
    </source>
</evidence>
<evidence type="ECO:0000256" key="1">
    <source>
        <dbReference type="ARBA" id="ARBA00009447"/>
    </source>
</evidence>
<evidence type="ECO:0000313" key="4">
    <source>
        <dbReference type="EMBL" id="GMM49076.1"/>
    </source>
</evidence>
<evidence type="ECO:0000256" key="2">
    <source>
        <dbReference type="ARBA" id="ARBA00022448"/>
    </source>
</evidence>
<name>A0AAV5REP2_STABA</name>
<dbReference type="Pfam" id="PF06046">
    <property type="entry name" value="Sec6"/>
    <property type="match status" value="1"/>
</dbReference>
<organism evidence="4 5">
    <name type="scientific">Starmerella bacillaris</name>
    <name type="common">Yeast</name>
    <name type="synonym">Candida zemplinina</name>
    <dbReference type="NCBI Taxonomy" id="1247836"/>
    <lineage>
        <taxon>Eukaryota</taxon>
        <taxon>Fungi</taxon>
        <taxon>Dikarya</taxon>
        <taxon>Ascomycota</taxon>
        <taxon>Saccharomycotina</taxon>
        <taxon>Dipodascomycetes</taxon>
        <taxon>Dipodascales</taxon>
        <taxon>Trichomonascaceae</taxon>
        <taxon>Starmerella</taxon>
    </lineage>
</organism>
<dbReference type="GO" id="GO:0000149">
    <property type="term" value="F:SNARE binding"/>
    <property type="evidence" value="ECO:0007669"/>
    <property type="project" value="TreeGrafter"/>
</dbReference>
<comment type="caution">
    <text evidence="4">The sequence shown here is derived from an EMBL/GenBank/DDBJ whole genome shotgun (WGS) entry which is preliminary data.</text>
</comment>
<dbReference type="EMBL" id="BTGC01000001">
    <property type="protein sequence ID" value="GMM49076.1"/>
    <property type="molecule type" value="Genomic_DNA"/>
</dbReference>
<dbReference type="GO" id="GO:0000145">
    <property type="term" value="C:exocyst"/>
    <property type="evidence" value="ECO:0007669"/>
    <property type="project" value="InterPro"/>
</dbReference>
<dbReference type="Gene3D" id="1.10.357.50">
    <property type="match status" value="1"/>
</dbReference>
<keyword evidence="2" id="KW-0813">Transport</keyword>
<sequence length="747" mass="86076">MELDGEVFGELLDGDALENIQAVRKRLQREKALVDSQLESGISRQVSTLTEGMQSLLKIKQNVNSLKDTMTQMAGTYEESLQNVPDFDDTQRIATILTNFELTQKFVAHFEALPEKLNTVKQLMEADGDFDIENQMPNLLRTHFLLSELRRTREEAIGYLQAKDVTSDTRVTVRKLYDPLKVLISKFDSNIMALAEDILETLRSGNRSLVVRAAKIVEAEEKQDFIRRFSKNSSVAENISYLDRFFGSIENSVSQQFDFCMTEFKPDTQPEELLENLQFSQSELVCAQTDLSPCCPARWQIFNKFVAWYHKGVYRALAAIMRFEPPASILLQVLRFSKQYYATLNQAFHINKKTHSELLQPPLLEGKEQELYSDYLNMIVSKLKEWYQNIWDLEKKEFLEGTLHPEYHANGVGLESHTTISKLINQQLDVAAESGQAKVIAGCVDACCEVVQTRQRQWIQLMHYATDKEVHNDPDSPKGLYEYIFVVANDQDRAYAFIEQLSPKWSEPVPVKYQGQIITRFEEAKEGFQQVTKECFLCNLKIIFNDTKPAFDQIFSAEIWYSGATVKAICDTFADFVEDAKKLLLPDLFEIFLGKLCTDTILHYLWAMDSSKKLIMPRGKERIISDAKTLFDFFTQPDYGLDSDVVTQVFYIFDLFCDVQDAPFEELPALFRELRTNERDAPVDLFESMVMLRDDVDQKQLRVIMTEVRAVAVHAEPTIEEGENNEQAHSFLYEYTMPYRGNRPVNT</sequence>
<comment type="similarity">
    <text evidence="1">Belongs to the SEC6 family.</text>
</comment>
<reference evidence="4 5" key="1">
    <citation type="journal article" date="2023" name="Elife">
        <title>Identification of key yeast species and microbe-microbe interactions impacting larval growth of Drosophila in the wild.</title>
        <authorList>
            <person name="Mure A."/>
            <person name="Sugiura Y."/>
            <person name="Maeda R."/>
            <person name="Honda K."/>
            <person name="Sakurai N."/>
            <person name="Takahashi Y."/>
            <person name="Watada M."/>
            <person name="Katoh T."/>
            <person name="Gotoh A."/>
            <person name="Gotoh Y."/>
            <person name="Taniguchi I."/>
            <person name="Nakamura K."/>
            <person name="Hayashi T."/>
            <person name="Katayama T."/>
            <person name="Uemura T."/>
            <person name="Hattori Y."/>
        </authorList>
    </citation>
    <scope>NUCLEOTIDE SEQUENCE [LARGE SCALE GENOMIC DNA]</scope>
    <source>
        <strain evidence="4 5">SB-73</strain>
    </source>
</reference>
<dbReference type="GO" id="GO:0006887">
    <property type="term" value="P:exocytosis"/>
    <property type="evidence" value="ECO:0007669"/>
    <property type="project" value="UniProtKB-KW"/>
</dbReference>
<dbReference type="InterPro" id="IPR010326">
    <property type="entry name" value="EXOC3/Sec6"/>
</dbReference>
<dbReference type="GO" id="GO:0051601">
    <property type="term" value="P:exocyst localization"/>
    <property type="evidence" value="ECO:0007669"/>
    <property type="project" value="TreeGrafter"/>
</dbReference>
<proteinExistence type="inferred from homology"/>
<dbReference type="PANTHER" id="PTHR21292">
    <property type="entry name" value="EXOCYST COMPLEX COMPONENT SEC6-RELATED"/>
    <property type="match status" value="1"/>
</dbReference>
<accession>A0AAV5REP2</accession>
<dbReference type="InterPro" id="IPR042532">
    <property type="entry name" value="EXOC3/Sec6_C"/>
</dbReference>
<keyword evidence="5" id="KW-1185">Reference proteome</keyword>
<dbReference type="Proteomes" id="UP001362899">
    <property type="component" value="Unassembled WGS sequence"/>
</dbReference>